<proteinExistence type="predicted"/>
<protein>
    <submittedName>
        <fullName evidence="1">CLUMA_CG016858, isoform A</fullName>
    </submittedName>
</protein>
<keyword evidence="2" id="KW-1185">Reference proteome</keyword>
<evidence type="ECO:0000313" key="2">
    <source>
        <dbReference type="Proteomes" id="UP000183832"/>
    </source>
</evidence>
<evidence type="ECO:0000313" key="1">
    <source>
        <dbReference type="EMBL" id="CRL03576.1"/>
    </source>
</evidence>
<sequence length="99" mass="11604">MKGNEDNVSRDEMSEFKFISTPVSSQIVEDKEQKVKEKSQLLIFNDIGTSRMQGVIYQINIQSREVSQQEKKTLLSMLKLDFPQAKRRDIHINQLIEIY</sequence>
<gene>
    <name evidence="1" type="ORF">CLUMA_CG016858</name>
</gene>
<dbReference type="AlphaFoldDB" id="A0A1J1ITY7"/>
<organism evidence="1 2">
    <name type="scientific">Clunio marinus</name>
    <dbReference type="NCBI Taxonomy" id="568069"/>
    <lineage>
        <taxon>Eukaryota</taxon>
        <taxon>Metazoa</taxon>
        <taxon>Ecdysozoa</taxon>
        <taxon>Arthropoda</taxon>
        <taxon>Hexapoda</taxon>
        <taxon>Insecta</taxon>
        <taxon>Pterygota</taxon>
        <taxon>Neoptera</taxon>
        <taxon>Endopterygota</taxon>
        <taxon>Diptera</taxon>
        <taxon>Nematocera</taxon>
        <taxon>Chironomoidea</taxon>
        <taxon>Chironomidae</taxon>
        <taxon>Clunio</taxon>
    </lineage>
</organism>
<reference evidence="1 2" key="1">
    <citation type="submission" date="2015-04" db="EMBL/GenBank/DDBJ databases">
        <authorList>
            <person name="Syromyatnikov M.Y."/>
            <person name="Popov V.N."/>
        </authorList>
    </citation>
    <scope>NUCLEOTIDE SEQUENCE [LARGE SCALE GENOMIC DNA]</scope>
</reference>
<accession>A0A1J1ITY7</accession>
<dbReference type="EMBL" id="CVRI01000059">
    <property type="protein sequence ID" value="CRL03576.1"/>
    <property type="molecule type" value="Genomic_DNA"/>
</dbReference>
<name>A0A1J1ITY7_9DIPT</name>
<dbReference type="Proteomes" id="UP000183832">
    <property type="component" value="Unassembled WGS sequence"/>
</dbReference>